<keyword evidence="5" id="KW-0274">FAD</keyword>
<evidence type="ECO:0000313" key="10">
    <source>
        <dbReference type="EMBL" id="KKU62925.1"/>
    </source>
</evidence>
<dbReference type="PRINTS" id="PR00410">
    <property type="entry name" value="PHEHYDRXLASE"/>
</dbReference>
<dbReference type="GO" id="GO:0006221">
    <property type="term" value="P:pyrimidine nucleotide biosynthetic process"/>
    <property type="evidence" value="ECO:0007669"/>
    <property type="project" value="InterPro"/>
</dbReference>
<protein>
    <submittedName>
        <fullName evidence="10">Putative oxidoreductase FAD/NAD(P)-binding component</fullName>
    </submittedName>
</protein>
<dbReference type="CDD" id="cd00322">
    <property type="entry name" value="FNR_like"/>
    <property type="match status" value="1"/>
</dbReference>
<evidence type="ECO:0000256" key="1">
    <source>
        <dbReference type="ARBA" id="ARBA00001974"/>
    </source>
</evidence>
<dbReference type="Gene3D" id="2.40.30.10">
    <property type="entry name" value="Translation factors"/>
    <property type="match status" value="1"/>
</dbReference>
<gene>
    <name evidence="10" type="ORF">UX87_C0041G0006</name>
</gene>
<dbReference type="SUPFAM" id="SSF63380">
    <property type="entry name" value="Riboflavin synthase domain-like"/>
    <property type="match status" value="1"/>
</dbReference>
<keyword evidence="7" id="KW-0408">Iron</keyword>
<keyword evidence="2" id="KW-0285">Flavoprotein</keyword>
<dbReference type="SUPFAM" id="SSF52343">
    <property type="entry name" value="Ferredoxin reductase-like, C-terminal NADP-linked domain"/>
    <property type="match status" value="1"/>
</dbReference>
<keyword evidence="8" id="KW-0411">Iron-sulfur</keyword>
<evidence type="ECO:0000256" key="3">
    <source>
        <dbReference type="ARBA" id="ARBA00022714"/>
    </source>
</evidence>
<evidence type="ECO:0000256" key="6">
    <source>
        <dbReference type="ARBA" id="ARBA00023002"/>
    </source>
</evidence>
<dbReference type="AlphaFoldDB" id="A0A0G1UYY4"/>
<dbReference type="PANTHER" id="PTHR47354">
    <property type="entry name" value="NADH OXIDOREDUCTASE HCR"/>
    <property type="match status" value="1"/>
</dbReference>
<dbReference type="GO" id="GO:0050660">
    <property type="term" value="F:flavin adenine dinucleotide binding"/>
    <property type="evidence" value="ECO:0007669"/>
    <property type="project" value="InterPro"/>
</dbReference>
<dbReference type="Gene3D" id="3.40.50.80">
    <property type="entry name" value="Nucleotide-binding domain of ferredoxin-NADP reductase (FNR) module"/>
    <property type="match status" value="1"/>
</dbReference>
<dbReference type="GO" id="GO:0051537">
    <property type="term" value="F:2 iron, 2 sulfur cluster binding"/>
    <property type="evidence" value="ECO:0007669"/>
    <property type="project" value="UniProtKB-KW"/>
</dbReference>
<proteinExistence type="predicted"/>
<comment type="caution">
    <text evidence="10">The sequence shown here is derived from an EMBL/GenBank/DDBJ whole genome shotgun (WGS) entry which is preliminary data.</text>
</comment>
<keyword evidence="4" id="KW-0479">Metal-binding</keyword>
<evidence type="ECO:0000313" key="11">
    <source>
        <dbReference type="Proteomes" id="UP000034364"/>
    </source>
</evidence>
<dbReference type="PROSITE" id="PS51384">
    <property type="entry name" value="FAD_FR"/>
    <property type="match status" value="1"/>
</dbReference>
<name>A0A0G1UYY4_9BACT</name>
<keyword evidence="6" id="KW-0560">Oxidoreductase</keyword>
<evidence type="ECO:0000256" key="7">
    <source>
        <dbReference type="ARBA" id="ARBA00023004"/>
    </source>
</evidence>
<dbReference type="InterPro" id="IPR050415">
    <property type="entry name" value="MRET"/>
</dbReference>
<dbReference type="PANTHER" id="PTHR47354:SF6">
    <property type="entry name" value="NADH OXIDOREDUCTASE HCR"/>
    <property type="match status" value="1"/>
</dbReference>
<dbReference type="EMBL" id="LCNV01000041">
    <property type="protein sequence ID" value="KKU62925.1"/>
    <property type="molecule type" value="Genomic_DNA"/>
</dbReference>
<dbReference type="InterPro" id="IPR001433">
    <property type="entry name" value="OxRdtase_FAD/NAD-bd"/>
</dbReference>
<dbReference type="PIRSF" id="PIRSF006816">
    <property type="entry name" value="Cyc3_hyd_g"/>
    <property type="match status" value="1"/>
</dbReference>
<dbReference type="InterPro" id="IPR017927">
    <property type="entry name" value="FAD-bd_FR_type"/>
</dbReference>
<comment type="cofactor">
    <cofactor evidence="1">
        <name>FAD</name>
        <dbReference type="ChEBI" id="CHEBI:57692"/>
    </cofactor>
</comment>
<evidence type="ECO:0000259" key="9">
    <source>
        <dbReference type="PROSITE" id="PS51384"/>
    </source>
</evidence>
<dbReference type="Proteomes" id="UP000034364">
    <property type="component" value="Unassembled WGS sequence"/>
</dbReference>
<sequence>MKATVIQIIDEVAGIKSFRLKPEEIMEYLPGKWMYVIIKQNLRHHFTISSSPSEDFLQFTTKFSDSEYKKTLWGVKPGEEIEIRGPFGSFFLDEKDTAPKLFVAGGIGITPFRSIFRYIADKKLKIPVTLLYSGKNKEEMAFFEELAAVKVQNSMYNVQLIETEKSGRLDEKMIRQLIPDYMDKTWWICGPPAMVEGIMDIAIKMNIPADKIRSEEFTGY</sequence>
<dbReference type="Pfam" id="PF00175">
    <property type="entry name" value="NAD_binding_1"/>
    <property type="match status" value="1"/>
</dbReference>
<dbReference type="InterPro" id="IPR017938">
    <property type="entry name" value="Riboflavin_synthase-like_b-brl"/>
</dbReference>
<dbReference type="GO" id="GO:0046872">
    <property type="term" value="F:metal ion binding"/>
    <property type="evidence" value="ECO:0007669"/>
    <property type="project" value="UniProtKB-KW"/>
</dbReference>
<dbReference type="InterPro" id="IPR039261">
    <property type="entry name" value="FNR_nucleotide-bd"/>
</dbReference>
<dbReference type="GO" id="GO:0016491">
    <property type="term" value="F:oxidoreductase activity"/>
    <property type="evidence" value="ECO:0007669"/>
    <property type="project" value="UniProtKB-KW"/>
</dbReference>
<accession>A0A0G1UYY4</accession>
<keyword evidence="3" id="KW-0001">2Fe-2S</keyword>
<organism evidence="10 11">
    <name type="scientific">Candidatus Amesbacteria bacterium GW2011_GWA1_47_16</name>
    <dbReference type="NCBI Taxonomy" id="1618353"/>
    <lineage>
        <taxon>Bacteria</taxon>
        <taxon>Candidatus Amesiibacteriota</taxon>
    </lineage>
</organism>
<evidence type="ECO:0000256" key="4">
    <source>
        <dbReference type="ARBA" id="ARBA00022723"/>
    </source>
</evidence>
<dbReference type="InterPro" id="IPR012165">
    <property type="entry name" value="Cyt_c3_hydrogenase_gsu"/>
</dbReference>
<evidence type="ECO:0000256" key="8">
    <source>
        <dbReference type="ARBA" id="ARBA00023014"/>
    </source>
</evidence>
<reference evidence="10 11" key="1">
    <citation type="journal article" date="2015" name="Nature">
        <title>rRNA introns, odd ribosomes, and small enigmatic genomes across a large radiation of phyla.</title>
        <authorList>
            <person name="Brown C.T."/>
            <person name="Hug L.A."/>
            <person name="Thomas B.C."/>
            <person name="Sharon I."/>
            <person name="Castelle C.J."/>
            <person name="Singh A."/>
            <person name="Wilkins M.J."/>
            <person name="Williams K.H."/>
            <person name="Banfield J.F."/>
        </authorList>
    </citation>
    <scope>NUCLEOTIDE SEQUENCE [LARGE SCALE GENOMIC DNA]</scope>
</reference>
<evidence type="ECO:0000256" key="2">
    <source>
        <dbReference type="ARBA" id="ARBA00022630"/>
    </source>
</evidence>
<evidence type="ECO:0000256" key="5">
    <source>
        <dbReference type="ARBA" id="ARBA00022827"/>
    </source>
</evidence>
<feature type="domain" description="FAD-binding FR-type" evidence="9">
    <location>
        <begin position="1"/>
        <end position="93"/>
    </location>
</feature>